<dbReference type="SUPFAM" id="SSF55874">
    <property type="entry name" value="ATPase domain of HSP90 chaperone/DNA topoisomerase II/histidine kinase"/>
    <property type="match status" value="1"/>
</dbReference>
<gene>
    <name evidence="7" type="ORF">INF35_13405</name>
</gene>
<organism evidence="7 8">
    <name type="scientific">Gemmiger gallinarum</name>
    <dbReference type="NCBI Taxonomy" id="2779354"/>
    <lineage>
        <taxon>Bacteria</taxon>
        <taxon>Bacillati</taxon>
        <taxon>Bacillota</taxon>
        <taxon>Clostridia</taxon>
        <taxon>Eubacteriales</taxon>
        <taxon>Gemmiger</taxon>
    </lineage>
</organism>
<evidence type="ECO:0000313" key="7">
    <source>
        <dbReference type="EMBL" id="MBE5038785.1"/>
    </source>
</evidence>
<protein>
    <recommendedName>
        <fullName evidence="2">histidine kinase</fullName>
        <ecNumber evidence="2">2.7.13.3</ecNumber>
    </recommendedName>
</protein>
<dbReference type="PANTHER" id="PTHR43547">
    <property type="entry name" value="TWO-COMPONENT HISTIDINE KINASE"/>
    <property type="match status" value="1"/>
</dbReference>
<dbReference type="PANTHER" id="PTHR43547:SF2">
    <property type="entry name" value="HYBRID SIGNAL TRANSDUCTION HISTIDINE KINASE C"/>
    <property type="match status" value="1"/>
</dbReference>
<evidence type="ECO:0000256" key="1">
    <source>
        <dbReference type="ARBA" id="ARBA00000085"/>
    </source>
</evidence>
<dbReference type="InterPro" id="IPR036890">
    <property type="entry name" value="HATPase_C_sf"/>
</dbReference>
<evidence type="ECO:0000256" key="3">
    <source>
        <dbReference type="ARBA" id="ARBA00022553"/>
    </source>
</evidence>
<dbReference type="InterPro" id="IPR004358">
    <property type="entry name" value="Sig_transdc_His_kin-like_C"/>
</dbReference>
<proteinExistence type="predicted"/>
<dbReference type="RefSeq" id="WP_193503284.1">
    <property type="nucleotide sequence ID" value="NZ_JADCKC010000004.1"/>
</dbReference>
<dbReference type="GO" id="GO:0016301">
    <property type="term" value="F:kinase activity"/>
    <property type="evidence" value="ECO:0007669"/>
    <property type="project" value="UniProtKB-KW"/>
</dbReference>
<keyword evidence="5" id="KW-0902">Two-component regulatory system</keyword>
<reference evidence="7 8" key="1">
    <citation type="submission" date="2020-10" db="EMBL/GenBank/DDBJ databases">
        <title>ChiBAC.</title>
        <authorList>
            <person name="Zenner C."/>
            <person name="Hitch T.C.A."/>
            <person name="Clavel T."/>
        </authorList>
    </citation>
    <scope>NUCLEOTIDE SEQUENCE [LARGE SCALE GENOMIC DNA]</scope>
    <source>
        <strain evidence="7 8">DSM 109015</strain>
    </source>
</reference>
<sequence>MLSVICILCAALALWLAATLFLWHRELLEIQKALEDIGAGNLNRRIVTRGPQAIRSIGYGINKIVQQSQQSAIQQKHHEQAYKQLITNLSHDIKTPLASLTGYLEAVENGLVVGQEKEEYLQTAYERAGALRSFVEKLFEWVKLDAGEQKLQIEPLDLCEISRQYVAEWIGPLESSGFSYTIEIPEEAWLADLDKNAYKRIVNNLCENVLRHSHGTRFRFCLIPDARQATIRVSDNGTGISADDLPHVFDRLYQCDPSRTTPGNGLGLSITKELVVAMGGTIQVQSFPGHETTFTICFPKAKALP</sequence>
<dbReference type="InterPro" id="IPR005467">
    <property type="entry name" value="His_kinase_dom"/>
</dbReference>
<comment type="catalytic activity">
    <reaction evidence="1">
        <text>ATP + protein L-histidine = ADP + protein N-phospho-L-histidine.</text>
        <dbReference type="EC" id="2.7.13.3"/>
    </reaction>
</comment>
<feature type="domain" description="Histidine kinase" evidence="6">
    <location>
        <begin position="88"/>
        <end position="302"/>
    </location>
</feature>
<keyword evidence="4 7" id="KW-0808">Transferase</keyword>
<comment type="caution">
    <text evidence="7">The sequence shown here is derived from an EMBL/GenBank/DDBJ whole genome shotgun (WGS) entry which is preliminary data.</text>
</comment>
<dbReference type="EMBL" id="JADCKC010000004">
    <property type="protein sequence ID" value="MBE5038785.1"/>
    <property type="molecule type" value="Genomic_DNA"/>
</dbReference>
<dbReference type="Proteomes" id="UP000768567">
    <property type="component" value="Unassembled WGS sequence"/>
</dbReference>
<dbReference type="Gene3D" id="1.10.287.130">
    <property type="match status" value="1"/>
</dbReference>
<dbReference type="Gene3D" id="3.30.565.10">
    <property type="entry name" value="Histidine kinase-like ATPase, C-terminal domain"/>
    <property type="match status" value="1"/>
</dbReference>
<keyword evidence="4 7" id="KW-0418">Kinase</keyword>
<dbReference type="PRINTS" id="PR00344">
    <property type="entry name" value="BCTRLSENSOR"/>
</dbReference>
<dbReference type="InterPro" id="IPR003661">
    <property type="entry name" value="HisK_dim/P_dom"/>
</dbReference>
<keyword evidence="8" id="KW-1185">Reference proteome</keyword>
<dbReference type="SUPFAM" id="SSF47384">
    <property type="entry name" value="Homodimeric domain of signal transducing histidine kinase"/>
    <property type="match status" value="1"/>
</dbReference>
<name>A0ABR9R7K9_9FIRM</name>
<dbReference type="Pfam" id="PF02518">
    <property type="entry name" value="HATPase_c"/>
    <property type="match status" value="1"/>
</dbReference>
<dbReference type="InterPro" id="IPR003594">
    <property type="entry name" value="HATPase_dom"/>
</dbReference>
<dbReference type="InterPro" id="IPR036097">
    <property type="entry name" value="HisK_dim/P_sf"/>
</dbReference>
<dbReference type="CDD" id="cd00082">
    <property type="entry name" value="HisKA"/>
    <property type="match status" value="1"/>
</dbReference>
<dbReference type="EC" id="2.7.13.3" evidence="2"/>
<evidence type="ECO:0000259" key="6">
    <source>
        <dbReference type="PROSITE" id="PS50109"/>
    </source>
</evidence>
<dbReference type="SMART" id="SM00387">
    <property type="entry name" value="HATPase_c"/>
    <property type="match status" value="1"/>
</dbReference>
<dbReference type="CDD" id="cd00075">
    <property type="entry name" value="HATPase"/>
    <property type="match status" value="1"/>
</dbReference>
<dbReference type="PROSITE" id="PS50109">
    <property type="entry name" value="HIS_KIN"/>
    <property type="match status" value="1"/>
</dbReference>
<keyword evidence="3" id="KW-0597">Phosphoprotein</keyword>
<evidence type="ECO:0000256" key="4">
    <source>
        <dbReference type="ARBA" id="ARBA00022777"/>
    </source>
</evidence>
<evidence type="ECO:0000256" key="5">
    <source>
        <dbReference type="ARBA" id="ARBA00023012"/>
    </source>
</evidence>
<accession>A0ABR9R7K9</accession>
<dbReference type="SMART" id="SM00388">
    <property type="entry name" value="HisKA"/>
    <property type="match status" value="1"/>
</dbReference>
<dbReference type="Pfam" id="PF00512">
    <property type="entry name" value="HisKA"/>
    <property type="match status" value="1"/>
</dbReference>
<evidence type="ECO:0000313" key="8">
    <source>
        <dbReference type="Proteomes" id="UP000768567"/>
    </source>
</evidence>
<evidence type="ECO:0000256" key="2">
    <source>
        <dbReference type="ARBA" id="ARBA00012438"/>
    </source>
</evidence>